<dbReference type="SMART" id="SM00225">
    <property type="entry name" value="BTB"/>
    <property type="match status" value="1"/>
</dbReference>
<dbReference type="SUPFAM" id="SSF54695">
    <property type="entry name" value="POZ domain"/>
    <property type="match status" value="1"/>
</dbReference>
<organism evidence="2 3">
    <name type="scientific">Crassostrea virginica</name>
    <name type="common">Eastern oyster</name>
    <dbReference type="NCBI Taxonomy" id="6565"/>
    <lineage>
        <taxon>Eukaryota</taxon>
        <taxon>Metazoa</taxon>
        <taxon>Spiralia</taxon>
        <taxon>Lophotrochozoa</taxon>
        <taxon>Mollusca</taxon>
        <taxon>Bivalvia</taxon>
        <taxon>Autobranchia</taxon>
        <taxon>Pteriomorphia</taxon>
        <taxon>Ostreida</taxon>
        <taxon>Ostreoidea</taxon>
        <taxon>Ostreidae</taxon>
        <taxon>Crassostrea</taxon>
    </lineage>
</organism>
<accession>A0A8B8BEV4</accession>
<dbReference type="InterPro" id="IPR011333">
    <property type="entry name" value="SKP1/BTB/POZ_sf"/>
</dbReference>
<gene>
    <name evidence="3" type="primary">LOC111109922</name>
</gene>
<dbReference type="RefSeq" id="XP_022301897.1">
    <property type="nucleotide sequence ID" value="XM_022446189.1"/>
</dbReference>
<name>A0A8B8BEV4_CRAVI</name>
<dbReference type="OrthoDB" id="437903at2759"/>
<evidence type="ECO:0000313" key="3">
    <source>
        <dbReference type="RefSeq" id="XP_022301897.1"/>
    </source>
</evidence>
<dbReference type="KEGG" id="cvn:111109922"/>
<dbReference type="GeneID" id="111109922"/>
<reference evidence="3" key="1">
    <citation type="submission" date="2025-08" db="UniProtKB">
        <authorList>
            <consortium name="RefSeq"/>
        </authorList>
    </citation>
    <scope>IDENTIFICATION</scope>
    <source>
        <tissue evidence="3">Whole sample</tissue>
    </source>
</reference>
<sequence>MNMTETKLSPAEEDSYFPHDPEVTDFTFIVDNRKFHVAKVVLIDASPVFRRMFKGDFKEKNITELELPGKDGTIFEFFLRCIYPRECTLTEESVFQVLPLADEYDVKCIQQKCEEWLLTELELKYAKVSPHYINVKNSIEYLTKWMYYAEKYRLDKLYATALDKLLPFRLRSYIDSENYKMMPETMKREILEKRLCLLEGSVQSINDYNYQIPKAWFQ</sequence>
<dbReference type="Pfam" id="PF00651">
    <property type="entry name" value="BTB"/>
    <property type="match status" value="1"/>
</dbReference>
<evidence type="ECO:0000313" key="2">
    <source>
        <dbReference type="Proteomes" id="UP000694844"/>
    </source>
</evidence>
<feature type="domain" description="BTB" evidence="1">
    <location>
        <begin position="24"/>
        <end position="91"/>
    </location>
</feature>
<evidence type="ECO:0000259" key="1">
    <source>
        <dbReference type="PROSITE" id="PS50097"/>
    </source>
</evidence>
<dbReference type="Gene3D" id="3.30.710.10">
    <property type="entry name" value="Potassium Channel Kv1.1, Chain A"/>
    <property type="match status" value="1"/>
</dbReference>
<dbReference type="PANTHER" id="PTHR22744">
    <property type="entry name" value="HELIX LOOP HELIX PROTEIN 21-RELATED"/>
    <property type="match status" value="1"/>
</dbReference>
<proteinExistence type="predicted"/>
<dbReference type="InterPro" id="IPR000210">
    <property type="entry name" value="BTB/POZ_dom"/>
</dbReference>
<protein>
    <submittedName>
        <fullName evidence="3">BTB and MATH domain-containing protein 47-like</fullName>
    </submittedName>
</protein>
<keyword evidence="2" id="KW-1185">Reference proteome</keyword>
<dbReference type="PROSITE" id="PS50097">
    <property type="entry name" value="BTB"/>
    <property type="match status" value="1"/>
</dbReference>
<dbReference type="PANTHER" id="PTHR22744:SF17">
    <property type="entry name" value="BTB DOMAIN-CONTAINING PROTEIN"/>
    <property type="match status" value="1"/>
</dbReference>
<dbReference type="CDD" id="cd18186">
    <property type="entry name" value="BTB_POZ_ZBTB_KLHL-like"/>
    <property type="match status" value="1"/>
</dbReference>
<dbReference type="Proteomes" id="UP000694844">
    <property type="component" value="Chromosome 8"/>
</dbReference>
<dbReference type="AlphaFoldDB" id="A0A8B8BEV4"/>